<protein>
    <recommendedName>
        <fullName evidence="4">UDP-glucose 4-epimerase</fullName>
        <ecNumber evidence="4">5.1.3.2</ecNumber>
    </recommendedName>
</protein>
<evidence type="ECO:0000256" key="5">
    <source>
        <dbReference type="ARBA" id="ARBA00023027"/>
    </source>
</evidence>
<dbReference type="GO" id="GO:0003978">
    <property type="term" value="F:UDP-glucose 4-epimerase activity"/>
    <property type="evidence" value="ECO:0007669"/>
    <property type="project" value="UniProtKB-EC"/>
</dbReference>
<dbReference type="Gene3D" id="3.90.25.10">
    <property type="entry name" value="UDP-galactose 4-epimerase, domain 1"/>
    <property type="match status" value="2"/>
</dbReference>
<proteinExistence type="predicted"/>
<reference evidence="8" key="1">
    <citation type="submission" date="2020-10" db="EMBL/GenBank/DDBJ databases">
        <title>Feather gene expression reveals the developmental basis of iridescence in African starlings.</title>
        <authorList>
            <person name="Rubenstein D.R."/>
        </authorList>
    </citation>
    <scope>NUCLEOTIDE SEQUENCE</scope>
    <source>
        <strain evidence="8">SS15</strain>
        <tissue evidence="8">Liver</tissue>
    </source>
</reference>
<evidence type="ECO:0000256" key="1">
    <source>
        <dbReference type="ARBA" id="ARBA00000083"/>
    </source>
</evidence>
<evidence type="ECO:0000256" key="4">
    <source>
        <dbReference type="ARBA" id="ARBA00013189"/>
    </source>
</evidence>
<dbReference type="AlphaFoldDB" id="A0A835NJ70"/>
<name>A0A835NJ70_9PASS</name>
<comment type="catalytic activity">
    <reaction evidence="1">
        <text>UDP-alpha-D-glucose = UDP-alpha-D-galactose</text>
        <dbReference type="Rhea" id="RHEA:22168"/>
        <dbReference type="ChEBI" id="CHEBI:58885"/>
        <dbReference type="ChEBI" id="CHEBI:66914"/>
        <dbReference type="EC" id="5.1.3.2"/>
    </reaction>
</comment>
<dbReference type="EMBL" id="JADDUC010000213">
    <property type="protein sequence ID" value="KAG0115580.1"/>
    <property type="molecule type" value="Genomic_DNA"/>
</dbReference>
<organism evidence="8">
    <name type="scientific">Lamprotornis superbus</name>
    <dbReference type="NCBI Taxonomy" id="245042"/>
    <lineage>
        <taxon>Eukaryota</taxon>
        <taxon>Metazoa</taxon>
        <taxon>Chordata</taxon>
        <taxon>Craniata</taxon>
        <taxon>Vertebrata</taxon>
        <taxon>Euteleostomi</taxon>
        <taxon>Archelosauria</taxon>
        <taxon>Archosauria</taxon>
        <taxon>Dinosauria</taxon>
        <taxon>Saurischia</taxon>
        <taxon>Theropoda</taxon>
        <taxon>Coelurosauria</taxon>
        <taxon>Aves</taxon>
        <taxon>Neognathae</taxon>
        <taxon>Neoaves</taxon>
        <taxon>Telluraves</taxon>
        <taxon>Australaves</taxon>
        <taxon>Passeriformes</taxon>
        <taxon>Sturnidae</taxon>
        <taxon>Lamprotornis</taxon>
    </lineage>
</organism>
<gene>
    <name evidence="9" type="ORF">IHE44_0008096</name>
    <name evidence="8" type="ORF">IHE44_005707</name>
</gene>
<sequence>IYNLGTGTGYSVLQMVQAMEKASGREVRAELQGHRQLLPQTPDPPEQPWHHSLSPSGIPEPMVLLSLQIKYQITARREGDVASCYADPTLAEQELGWKAAFGLDKMCEDLWRWQLQNPTGFSKN</sequence>
<accession>A0A835NJ70</accession>
<evidence type="ECO:0000256" key="6">
    <source>
        <dbReference type="ARBA" id="ARBA00023235"/>
    </source>
</evidence>
<comment type="pathway">
    <text evidence="3">Carbohydrate metabolism; galactose metabolism.</text>
</comment>
<feature type="non-terminal residue" evidence="8">
    <location>
        <position position="1"/>
    </location>
</feature>
<dbReference type="OrthoDB" id="9402762at2759"/>
<dbReference type="EC" id="5.1.3.2" evidence="4"/>
<reference evidence="9" key="3">
    <citation type="submission" date="2022-01" db="EMBL/GenBank/DDBJ databases">
        <authorList>
            <person name="Rubenstein D.R."/>
        </authorList>
    </citation>
    <scope>NUCLEOTIDE SEQUENCE</scope>
    <source>
        <strain evidence="9">SS15</strain>
        <tissue evidence="9">Liver</tissue>
    </source>
</reference>
<dbReference type="GO" id="GO:0005829">
    <property type="term" value="C:cytosol"/>
    <property type="evidence" value="ECO:0007669"/>
    <property type="project" value="TreeGrafter"/>
</dbReference>
<dbReference type="PANTHER" id="PTHR43725:SF47">
    <property type="entry name" value="UDP-GLUCOSE 4-EPIMERASE"/>
    <property type="match status" value="1"/>
</dbReference>
<keyword evidence="5" id="KW-0520">NAD</keyword>
<dbReference type="InterPro" id="IPR036291">
    <property type="entry name" value="NAD(P)-bd_dom_sf"/>
</dbReference>
<evidence type="ECO:0000313" key="8">
    <source>
        <dbReference type="EMBL" id="KAG0115580.1"/>
    </source>
</evidence>
<keyword evidence="6" id="KW-0413">Isomerase</keyword>
<dbReference type="PANTHER" id="PTHR43725">
    <property type="entry name" value="UDP-GLUCOSE 4-EPIMERASE"/>
    <property type="match status" value="1"/>
</dbReference>
<feature type="region of interest" description="Disordered" evidence="7">
    <location>
        <begin position="24"/>
        <end position="55"/>
    </location>
</feature>
<evidence type="ECO:0000313" key="9">
    <source>
        <dbReference type="EMBL" id="KAI1231163.1"/>
    </source>
</evidence>
<dbReference type="Proteomes" id="UP000618051">
    <property type="component" value="Unassembled WGS sequence"/>
</dbReference>
<evidence type="ECO:0000256" key="2">
    <source>
        <dbReference type="ARBA" id="ARBA00001911"/>
    </source>
</evidence>
<evidence type="ECO:0000256" key="3">
    <source>
        <dbReference type="ARBA" id="ARBA00004947"/>
    </source>
</evidence>
<comment type="caution">
    <text evidence="8">The sequence shown here is derived from an EMBL/GenBank/DDBJ whole genome shotgun (WGS) entry which is preliminary data.</text>
</comment>
<feature type="compositionally biased region" description="Basic and acidic residues" evidence="7">
    <location>
        <begin position="24"/>
        <end position="33"/>
    </location>
</feature>
<evidence type="ECO:0000313" key="10">
    <source>
        <dbReference type="Proteomes" id="UP000618051"/>
    </source>
</evidence>
<evidence type="ECO:0000256" key="7">
    <source>
        <dbReference type="SAM" id="MobiDB-lite"/>
    </source>
</evidence>
<dbReference type="GO" id="GO:0033499">
    <property type="term" value="P:galactose catabolic process via UDP-galactose, Leloir pathway"/>
    <property type="evidence" value="ECO:0007669"/>
    <property type="project" value="TreeGrafter"/>
</dbReference>
<keyword evidence="10" id="KW-1185">Reference proteome</keyword>
<comment type="cofactor">
    <cofactor evidence="2">
        <name>NAD(+)</name>
        <dbReference type="ChEBI" id="CHEBI:57540"/>
    </cofactor>
</comment>
<reference evidence="9 10" key="2">
    <citation type="journal article" date="2021" name="J. Hered.">
        <title>Feather Gene Expression Elucidates the Developmental Basis of Plumage Iridescence in African Starlings.</title>
        <authorList>
            <person name="Rubenstein D.R."/>
            <person name="Corvelo A."/>
            <person name="MacManes M.D."/>
            <person name="Maia R."/>
            <person name="Narzisi G."/>
            <person name="Rousaki A."/>
            <person name="Vandenabeele P."/>
            <person name="Shawkey M.D."/>
            <person name="Solomon J."/>
        </authorList>
    </citation>
    <scope>NUCLEOTIDE SEQUENCE [LARGE SCALE GENOMIC DNA]</scope>
    <source>
        <strain evidence="9">SS15</strain>
    </source>
</reference>
<dbReference type="SUPFAM" id="SSF51735">
    <property type="entry name" value="NAD(P)-binding Rossmann-fold domains"/>
    <property type="match status" value="1"/>
</dbReference>
<dbReference type="EMBL" id="JADDUC020000027">
    <property type="protein sequence ID" value="KAI1231163.1"/>
    <property type="molecule type" value="Genomic_DNA"/>
</dbReference>